<dbReference type="InterPro" id="IPR006058">
    <property type="entry name" value="2Fe2S_fd_BS"/>
</dbReference>
<dbReference type="PROSITE" id="PS51085">
    <property type="entry name" value="2FE2S_FER_2"/>
    <property type="match status" value="1"/>
</dbReference>
<sequence length="161" mass="16604">MTVEIEVNGEVRRLSADPMTPLAEVLRTECFLTGTKIACAEGFCGACTVLLDGAPAMSCLLPAGLAAGRSVRTVESLADAAGGTLSPLQAAMEGHDAVQCGMCFPGILMNLTALFENGPAPDRDAIREALDGNVCRCTGYERIVEAALSLVADGRSAEAKA</sequence>
<dbReference type="RefSeq" id="WP_379897915.1">
    <property type="nucleotide sequence ID" value="NZ_JBHRTR010000007.1"/>
</dbReference>
<dbReference type="InterPro" id="IPR002888">
    <property type="entry name" value="2Fe-2S-bd"/>
</dbReference>
<dbReference type="InterPro" id="IPR001041">
    <property type="entry name" value="2Fe-2S_ferredoxin-type"/>
</dbReference>
<proteinExistence type="predicted"/>
<dbReference type="Gene3D" id="3.10.20.30">
    <property type="match status" value="1"/>
</dbReference>
<dbReference type="Pfam" id="PF01799">
    <property type="entry name" value="Fer2_2"/>
    <property type="match status" value="1"/>
</dbReference>
<dbReference type="PANTHER" id="PTHR44379">
    <property type="entry name" value="OXIDOREDUCTASE WITH IRON-SULFUR SUBUNIT"/>
    <property type="match status" value="1"/>
</dbReference>
<dbReference type="InterPro" id="IPR036884">
    <property type="entry name" value="2Fe-2S-bd_dom_sf"/>
</dbReference>
<dbReference type="EMBL" id="JBHRTR010000007">
    <property type="protein sequence ID" value="MFC3226119.1"/>
    <property type="molecule type" value="Genomic_DNA"/>
</dbReference>
<comment type="caution">
    <text evidence="7">The sequence shown here is derived from an EMBL/GenBank/DDBJ whole genome shotgun (WGS) entry which is preliminary data.</text>
</comment>
<dbReference type="SUPFAM" id="SSF47741">
    <property type="entry name" value="CO dehydrogenase ISP C-domain like"/>
    <property type="match status" value="1"/>
</dbReference>
<keyword evidence="1" id="KW-0001">2Fe-2S</keyword>
<evidence type="ECO:0000313" key="7">
    <source>
        <dbReference type="EMBL" id="MFC3226119.1"/>
    </source>
</evidence>
<accession>A0ABV7KV37</accession>
<keyword evidence="2" id="KW-0479">Metal-binding</keyword>
<dbReference type="Pfam" id="PF00111">
    <property type="entry name" value="Fer2"/>
    <property type="match status" value="1"/>
</dbReference>
<dbReference type="Proteomes" id="UP001595528">
    <property type="component" value="Unassembled WGS sequence"/>
</dbReference>
<dbReference type="PROSITE" id="PS00197">
    <property type="entry name" value="2FE2S_FER_1"/>
    <property type="match status" value="1"/>
</dbReference>
<evidence type="ECO:0000256" key="2">
    <source>
        <dbReference type="ARBA" id="ARBA00022723"/>
    </source>
</evidence>
<gene>
    <name evidence="7" type="ORF">ACFOGJ_02700</name>
</gene>
<evidence type="ECO:0000256" key="4">
    <source>
        <dbReference type="ARBA" id="ARBA00023004"/>
    </source>
</evidence>
<dbReference type="Gene3D" id="1.10.150.120">
    <property type="entry name" value="[2Fe-2S]-binding domain"/>
    <property type="match status" value="1"/>
</dbReference>
<evidence type="ECO:0000256" key="3">
    <source>
        <dbReference type="ARBA" id="ARBA00023002"/>
    </source>
</evidence>
<keyword evidence="5" id="KW-0411">Iron-sulfur</keyword>
<feature type="domain" description="2Fe-2S ferredoxin-type" evidence="6">
    <location>
        <begin position="1"/>
        <end position="77"/>
    </location>
</feature>
<keyword evidence="3" id="KW-0560">Oxidoreductase</keyword>
<dbReference type="InterPro" id="IPR051452">
    <property type="entry name" value="Diverse_Oxidoreductases"/>
</dbReference>
<evidence type="ECO:0000256" key="5">
    <source>
        <dbReference type="ARBA" id="ARBA00023014"/>
    </source>
</evidence>
<protein>
    <submittedName>
        <fullName evidence="7">(2Fe-2S)-binding protein</fullName>
    </submittedName>
</protein>
<dbReference type="PANTHER" id="PTHR44379:SF8">
    <property type="entry name" value="XANTHINE DEHYDROGENASE IRON-SULFUR-BINDING SUBUNIT XDHC-RELATED"/>
    <property type="match status" value="1"/>
</dbReference>
<name>A0ABV7KV37_9PROT</name>
<keyword evidence="4" id="KW-0408">Iron</keyword>
<evidence type="ECO:0000313" key="8">
    <source>
        <dbReference type="Proteomes" id="UP001595528"/>
    </source>
</evidence>
<evidence type="ECO:0000256" key="1">
    <source>
        <dbReference type="ARBA" id="ARBA00022714"/>
    </source>
</evidence>
<dbReference type="SUPFAM" id="SSF54292">
    <property type="entry name" value="2Fe-2S ferredoxin-like"/>
    <property type="match status" value="1"/>
</dbReference>
<reference evidence="8" key="1">
    <citation type="journal article" date="2019" name="Int. J. Syst. Evol. Microbiol.">
        <title>The Global Catalogue of Microorganisms (GCM) 10K type strain sequencing project: providing services to taxonomists for standard genome sequencing and annotation.</title>
        <authorList>
            <consortium name="The Broad Institute Genomics Platform"/>
            <consortium name="The Broad Institute Genome Sequencing Center for Infectious Disease"/>
            <person name="Wu L."/>
            <person name="Ma J."/>
        </authorList>
    </citation>
    <scope>NUCLEOTIDE SEQUENCE [LARGE SCALE GENOMIC DNA]</scope>
    <source>
        <strain evidence="8">KCTC 42964</strain>
    </source>
</reference>
<organism evidence="7 8">
    <name type="scientific">Marinibaculum pumilum</name>
    <dbReference type="NCBI Taxonomy" id="1766165"/>
    <lineage>
        <taxon>Bacteria</taxon>
        <taxon>Pseudomonadati</taxon>
        <taxon>Pseudomonadota</taxon>
        <taxon>Alphaproteobacteria</taxon>
        <taxon>Rhodospirillales</taxon>
        <taxon>Rhodospirillaceae</taxon>
        <taxon>Marinibaculum</taxon>
    </lineage>
</organism>
<dbReference type="InterPro" id="IPR012675">
    <property type="entry name" value="Beta-grasp_dom_sf"/>
</dbReference>
<keyword evidence="8" id="KW-1185">Reference proteome</keyword>
<evidence type="ECO:0000259" key="6">
    <source>
        <dbReference type="PROSITE" id="PS51085"/>
    </source>
</evidence>
<dbReference type="InterPro" id="IPR036010">
    <property type="entry name" value="2Fe-2S_ferredoxin-like_sf"/>
</dbReference>